<protein>
    <submittedName>
        <fullName evidence="2">FkbM family methyltransferase</fullName>
    </submittedName>
</protein>
<dbReference type="InterPro" id="IPR006342">
    <property type="entry name" value="FkbM_mtfrase"/>
</dbReference>
<reference evidence="2 3" key="1">
    <citation type="submission" date="2020-08" db="EMBL/GenBank/DDBJ databases">
        <title>Genomic Encyclopedia of Type Strains, Phase IV (KMG-IV): sequencing the most valuable type-strain genomes for metagenomic binning, comparative biology and taxonomic classification.</title>
        <authorList>
            <person name="Goeker M."/>
        </authorList>
    </citation>
    <scope>NUCLEOTIDE SEQUENCE [LARGE SCALE GENOMIC DNA]</scope>
    <source>
        <strain evidence="2 3">DSM 2163</strain>
    </source>
</reference>
<dbReference type="InterPro" id="IPR029063">
    <property type="entry name" value="SAM-dependent_MTases_sf"/>
</dbReference>
<dbReference type="PANTHER" id="PTHR36973:SF4">
    <property type="entry name" value="NODULATION PROTEIN"/>
    <property type="match status" value="1"/>
</dbReference>
<dbReference type="Pfam" id="PF05050">
    <property type="entry name" value="Methyltransf_21"/>
    <property type="match status" value="1"/>
</dbReference>
<dbReference type="EMBL" id="JACHOP010000040">
    <property type="protein sequence ID" value="MBB5760253.1"/>
    <property type="molecule type" value="Genomic_DNA"/>
</dbReference>
<dbReference type="GO" id="GO:0008171">
    <property type="term" value="F:O-methyltransferase activity"/>
    <property type="evidence" value="ECO:0007669"/>
    <property type="project" value="TreeGrafter"/>
</dbReference>
<dbReference type="PANTHER" id="PTHR36973">
    <property type="entry name" value="SLL1456 PROTEIN-RELATED"/>
    <property type="match status" value="1"/>
</dbReference>
<dbReference type="InterPro" id="IPR053188">
    <property type="entry name" value="FkbM_Methyltransferase"/>
</dbReference>
<organism evidence="2 3">
    <name type="scientific">Methylorubrum rhodinum</name>
    <dbReference type="NCBI Taxonomy" id="29428"/>
    <lineage>
        <taxon>Bacteria</taxon>
        <taxon>Pseudomonadati</taxon>
        <taxon>Pseudomonadota</taxon>
        <taxon>Alphaproteobacteria</taxon>
        <taxon>Hyphomicrobiales</taxon>
        <taxon>Methylobacteriaceae</taxon>
        <taxon>Methylorubrum</taxon>
    </lineage>
</organism>
<keyword evidence="2" id="KW-0808">Transferase</keyword>
<accession>A0A840ZUE6</accession>
<evidence type="ECO:0000313" key="3">
    <source>
        <dbReference type="Proteomes" id="UP000583454"/>
    </source>
</evidence>
<dbReference type="SUPFAM" id="SSF53335">
    <property type="entry name" value="S-adenosyl-L-methionine-dependent methyltransferases"/>
    <property type="match status" value="1"/>
</dbReference>
<dbReference type="Proteomes" id="UP000583454">
    <property type="component" value="Unassembled WGS sequence"/>
</dbReference>
<dbReference type="NCBIfam" id="TIGR01444">
    <property type="entry name" value="fkbM_fam"/>
    <property type="match status" value="1"/>
</dbReference>
<comment type="caution">
    <text evidence="2">The sequence shown here is derived from an EMBL/GenBank/DDBJ whole genome shotgun (WGS) entry which is preliminary data.</text>
</comment>
<dbReference type="AlphaFoldDB" id="A0A840ZUE6"/>
<dbReference type="Gene3D" id="3.40.50.150">
    <property type="entry name" value="Vaccinia Virus protein VP39"/>
    <property type="match status" value="1"/>
</dbReference>
<evidence type="ECO:0000313" key="2">
    <source>
        <dbReference type="EMBL" id="MBB5760253.1"/>
    </source>
</evidence>
<gene>
    <name evidence="2" type="ORF">HNR00_005002</name>
</gene>
<sequence length="251" mass="27155">MNAIRHALKDGSRRLALQAVRMGLPLPGRPLQALAEHVGLRDLIRGERIDVVLDVGANTGQFAQGLRQAGFAGRILSFEPVRRDFDAASRRMRGDPLWTGLCMALGDADGTAAINVVPSLTVMNSLLSPITASRPLETEQVAVRRLDGVLPDLLPDHAARRLLLKMDTQGYDLRCFAGAQGCLGAVRALYSELSVLPIYAGAPHYLESLARYEAAGFVLTDLTVVSRRAGAIQEMNGLMRRAHHDEGTRAA</sequence>
<keyword evidence="3" id="KW-1185">Reference proteome</keyword>
<proteinExistence type="predicted"/>
<evidence type="ECO:0000259" key="1">
    <source>
        <dbReference type="Pfam" id="PF05050"/>
    </source>
</evidence>
<name>A0A840ZUE6_9HYPH</name>
<keyword evidence="2" id="KW-0489">Methyltransferase</keyword>
<dbReference type="RefSeq" id="WP_183574034.1">
    <property type="nucleotide sequence ID" value="NZ_JACHOP010000040.1"/>
</dbReference>
<feature type="domain" description="Methyltransferase FkbM" evidence="1">
    <location>
        <begin position="54"/>
        <end position="217"/>
    </location>
</feature>
<dbReference type="GO" id="GO:0032259">
    <property type="term" value="P:methylation"/>
    <property type="evidence" value="ECO:0007669"/>
    <property type="project" value="UniProtKB-KW"/>
</dbReference>